<reference evidence="3" key="1">
    <citation type="submission" date="2017-02" db="UniProtKB">
        <authorList>
            <consortium name="WormBaseParasite"/>
        </authorList>
    </citation>
    <scope>IDENTIFICATION</scope>
</reference>
<name>A0A0N4VNQ3_ENTVE</name>
<evidence type="ECO:0000313" key="2">
    <source>
        <dbReference type="Proteomes" id="UP000274131"/>
    </source>
</evidence>
<dbReference type="Proteomes" id="UP000274131">
    <property type="component" value="Unassembled WGS sequence"/>
</dbReference>
<protein>
    <submittedName>
        <fullName evidence="3">DUF1722 domain-containing protein</fullName>
    </submittedName>
</protein>
<proteinExistence type="predicted"/>
<organism evidence="3">
    <name type="scientific">Enterobius vermicularis</name>
    <name type="common">Human pinworm</name>
    <dbReference type="NCBI Taxonomy" id="51028"/>
    <lineage>
        <taxon>Eukaryota</taxon>
        <taxon>Metazoa</taxon>
        <taxon>Ecdysozoa</taxon>
        <taxon>Nematoda</taxon>
        <taxon>Chromadorea</taxon>
        <taxon>Rhabditida</taxon>
        <taxon>Spirurina</taxon>
        <taxon>Oxyuridomorpha</taxon>
        <taxon>Oxyuroidea</taxon>
        <taxon>Oxyuridae</taxon>
        <taxon>Enterobius</taxon>
    </lineage>
</organism>
<accession>A0A0N4VNQ3</accession>
<dbReference type="WBParaSite" id="EVEC_0001262101-mRNA-1">
    <property type="protein sequence ID" value="EVEC_0001262101-mRNA-1"/>
    <property type="gene ID" value="EVEC_0001262101"/>
</dbReference>
<evidence type="ECO:0000313" key="1">
    <source>
        <dbReference type="EMBL" id="VDD97048.1"/>
    </source>
</evidence>
<evidence type="ECO:0000313" key="3">
    <source>
        <dbReference type="WBParaSite" id="EVEC_0001262101-mRNA-1"/>
    </source>
</evidence>
<gene>
    <name evidence="1" type="ORF">EVEC_LOCUS11799</name>
</gene>
<keyword evidence="2" id="KW-1185">Reference proteome</keyword>
<sequence length="104" mass="12434">MISSLYECRRMSRCQESQTQGLNSIPPKRNARLLEQLLGHEAYYGHGSKTLFKQYLNIYFFERYRVPHKSLMHFRKSFVDPEHIPEPAYAYKEALRNWPINVLV</sequence>
<reference evidence="1 2" key="2">
    <citation type="submission" date="2018-10" db="EMBL/GenBank/DDBJ databases">
        <authorList>
            <consortium name="Pathogen Informatics"/>
        </authorList>
    </citation>
    <scope>NUCLEOTIDE SEQUENCE [LARGE SCALE GENOMIC DNA]</scope>
</reference>
<dbReference type="EMBL" id="UXUI01012717">
    <property type="protein sequence ID" value="VDD97048.1"/>
    <property type="molecule type" value="Genomic_DNA"/>
</dbReference>
<dbReference type="AlphaFoldDB" id="A0A0N4VNQ3"/>